<organism evidence="9 10">
    <name type="scientific">Arcticibacterium luteifluviistationis</name>
    <dbReference type="NCBI Taxonomy" id="1784714"/>
    <lineage>
        <taxon>Bacteria</taxon>
        <taxon>Pseudomonadati</taxon>
        <taxon>Bacteroidota</taxon>
        <taxon>Cytophagia</taxon>
        <taxon>Cytophagales</taxon>
        <taxon>Leadbetterellaceae</taxon>
        <taxon>Arcticibacterium</taxon>
    </lineage>
</organism>
<evidence type="ECO:0000256" key="2">
    <source>
        <dbReference type="ARBA" id="ARBA00022617"/>
    </source>
</evidence>
<keyword evidence="2 7" id="KW-0349">Heme</keyword>
<evidence type="ECO:0000256" key="3">
    <source>
        <dbReference type="ARBA" id="ARBA00022723"/>
    </source>
</evidence>
<evidence type="ECO:0000256" key="4">
    <source>
        <dbReference type="ARBA" id="ARBA00022737"/>
    </source>
</evidence>
<reference evidence="9 10" key="1">
    <citation type="submission" date="2018-05" db="EMBL/GenBank/DDBJ databases">
        <title>Complete genome sequence of Arcticibacterium luteifluviistationis SM1504T, a cytophagaceae bacterium isolated from Arctic surface seawater.</title>
        <authorList>
            <person name="Li Y."/>
            <person name="Qin Q.-L."/>
        </authorList>
    </citation>
    <scope>NUCLEOTIDE SEQUENCE [LARGE SCALE GENOMIC DNA]</scope>
    <source>
        <strain evidence="9 10">SM1504</strain>
    </source>
</reference>
<dbReference type="PANTHER" id="PTHR22990">
    <property type="entry name" value="F-BOX ONLY PROTEIN"/>
    <property type="match status" value="1"/>
</dbReference>
<gene>
    <name evidence="9" type="ORF">DJ013_18425</name>
</gene>
<dbReference type="PROSITE" id="PS51007">
    <property type="entry name" value="CYTC"/>
    <property type="match status" value="1"/>
</dbReference>
<comment type="pathway">
    <text evidence="1">Protein modification; protein ubiquitination.</text>
</comment>
<dbReference type="InterPro" id="IPR011050">
    <property type="entry name" value="Pectin_lyase_fold/virulence"/>
</dbReference>
<dbReference type="NCBIfam" id="TIGR03804">
    <property type="entry name" value="para_beta_helix"/>
    <property type="match status" value="1"/>
</dbReference>
<dbReference type="InterPro" id="IPR012334">
    <property type="entry name" value="Pectin_lyas_fold"/>
</dbReference>
<dbReference type="Proteomes" id="UP000249873">
    <property type="component" value="Chromosome"/>
</dbReference>
<dbReference type="OrthoDB" id="338827at2"/>
<keyword evidence="4" id="KW-0677">Repeat</keyword>
<dbReference type="AlphaFoldDB" id="A0A2Z4GFF3"/>
<dbReference type="GO" id="GO:0046872">
    <property type="term" value="F:metal ion binding"/>
    <property type="evidence" value="ECO:0007669"/>
    <property type="project" value="UniProtKB-KW"/>
</dbReference>
<evidence type="ECO:0000256" key="6">
    <source>
        <dbReference type="ARBA" id="ARBA00023004"/>
    </source>
</evidence>
<dbReference type="InterPro" id="IPR022441">
    <property type="entry name" value="Para_beta_helix_rpt-2"/>
</dbReference>
<dbReference type="EMBL" id="CP029480">
    <property type="protein sequence ID" value="AWW00037.1"/>
    <property type="molecule type" value="Genomic_DNA"/>
</dbReference>
<dbReference type="PANTHER" id="PTHR22990:SF15">
    <property type="entry name" value="F-BOX ONLY PROTEIN 10"/>
    <property type="match status" value="1"/>
</dbReference>
<keyword evidence="6 7" id="KW-0408">Iron</keyword>
<keyword evidence="5" id="KW-0833">Ubl conjugation pathway</keyword>
<dbReference type="Pfam" id="PF13229">
    <property type="entry name" value="Beta_helix"/>
    <property type="match status" value="1"/>
</dbReference>
<proteinExistence type="predicted"/>
<dbReference type="InterPro" id="IPR009056">
    <property type="entry name" value="Cyt_c-like_dom"/>
</dbReference>
<accession>A0A2Z4GFF3</accession>
<sequence>MKSTLFKIIGGLALLILGVFLGKSFFSSGGESVPVPTGMQYRNVGTSGEDTNVTQSKEFTGNIIEVKDGSSIQKAVERAIPGDLIRVFPGTYSENVFIDKDDISMQGVVIKGKWPTLDGKKKINDAFLYSGNGILIENFKIINYKGNGIMGQAGNNFVIRNNWIIDTGVYGIFPQYGKNGLIEHNIVSEIADAAIYVGMCDNVDVLHNEVFNNVAGIEIENSRHCLVENNYAHDNTGGLLTFVTPGLPIKTTFDVILRNNFVINNNHENFGAPGSTVAGIPKGTGILVMAADDVIIENNIITGNNNTGITVVDLANGDPKANDPNSEGNPDRLVILDNIMYDNGNDPIGEIKAVMLTKMDTKGPDIFAFGGGVGSTIRDKNKYRTFGIESYGIAQISDTKNIPTMRTPTPVAPRSVSKEELGELTYYGVCAGCHAVGTRLIGVPTEYIQAIHKGNPQGIVDYINKPLNLRDDYPEMPPQDYLSEDAKMAVAEFILSIDIEEGFKKEVK</sequence>
<evidence type="ECO:0000256" key="7">
    <source>
        <dbReference type="PROSITE-ProRule" id="PRU00433"/>
    </source>
</evidence>
<dbReference type="InterPro" id="IPR039448">
    <property type="entry name" value="Beta_helix"/>
</dbReference>
<evidence type="ECO:0000259" key="8">
    <source>
        <dbReference type="PROSITE" id="PS51007"/>
    </source>
</evidence>
<keyword evidence="9" id="KW-0575">Peroxidase</keyword>
<dbReference type="InterPro" id="IPR036909">
    <property type="entry name" value="Cyt_c-like_dom_sf"/>
</dbReference>
<keyword evidence="9" id="KW-0560">Oxidoreductase</keyword>
<evidence type="ECO:0000256" key="5">
    <source>
        <dbReference type="ARBA" id="ARBA00022786"/>
    </source>
</evidence>
<dbReference type="Gene3D" id="2.160.20.10">
    <property type="entry name" value="Single-stranded right-handed beta-helix, Pectin lyase-like"/>
    <property type="match status" value="1"/>
</dbReference>
<dbReference type="GO" id="GO:0004601">
    <property type="term" value="F:peroxidase activity"/>
    <property type="evidence" value="ECO:0007669"/>
    <property type="project" value="UniProtKB-KW"/>
</dbReference>
<dbReference type="InterPro" id="IPR051550">
    <property type="entry name" value="SCF-Subunits/Alg-Epimerases"/>
</dbReference>
<evidence type="ECO:0000256" key="1">
    <source>
        <dbReference type="ARBA" id="ARBA00004906"/>
    </source>
</evidence>
<feature type="domain" description="Cytochrome c" evidence="8">
    <location>
        <begin position="417"/>
        <end position="498"/>
    </location>
</feature>
<keyword evidence="3 7" id="KW-0479">Metal-binding</keyword>
<protein>
    <submittedName>
        <fullName evidence="9">Cytochrome-c peroxidase</fullName>
    </submittedName>
</protein>
<dbReference type="InterPro" id="IPR006626">
    <property type="entry name" value="PbH1"/>
</dbReference>
<evidence type="ECO:0000313" key="10">
    <source>
        <dbReference type="Proteomes" id="UP000249873"/>
    </source>
</evidence>
<dbReference type="GO" id="GO:0009055">
    <property type="term" value="F:electron transfer activity"/>
    <property type="evidence" value="ECO:0007669"/>
    <property type="project" value="InterPro"/>
</dbReference>
<name>A0A2Z4GFF3_9BACT</name>
<dbReference type="KEGG" id="als:DJ013_18425"/>
<evidence type="ECO:0000313" key="9">
    <source>
        <dbReference type="EMBL" id="AWW00037.1"/>
    </source>
</evidence>
<dbReference type="SUPFAM" id="SSF46626">
    <property type="entry name" value="Cytochrome c"/>
    <property type="match status" value="1"/>
</dbReference>
<dbReference type="NCBIfam" id="TIGR03805">
    <property type="entry name" value="beta_helix_1"/>
    <property type="match status" value="1"/>
</dbReference>
<dbReference type="SMART" id="SM00710">
    <property type="entry name" value="PbH1"/>
    <property type="match status" value="8"/>
</dbReference>
<dbReference type="GO" id="GO:0020037">
    <property type="term" value="F:heme binding"/>
    <property type="evidence" value="ECO:0007669"/>
    <property type="project" value="InterPro"/>
</dbReference>
<dbReference type="RefSeq" id="WP_111373404.1">
    <property type="nucleotide sequence ID" value="NZ_CP029480.1"/>
</dbReference>
<dbReference type="InterPro" id="IPR022442">
    <property type="entry name" value="SO_2930-like_dom"/>
</dbReference>
<keyword evidence="10" id="KW-1185">Reference proteome</keyword>
<dbReference type="SUPFAM" id="SSF51126">
    <property type="entry name" value="Pectin lyase-like"/>
    <property type="match status" value="1"/>
</dbReference>